<organism evidence="3 4">
    <name type="scientific">Prorocentrum cordatum</name>
    <dbReference type="NCBI Taxonomy" id="2364126"/>
    <lineage>
        <taxon>Eukaryota</taxon>
        <taxon>Sar</taxon>
        <taxon>Alveolata</taxon>
        <taxon>Dinophyceae</taxon>
        <taxon>Prorocentrales</taxon>
        <taxon>Prorocentraceae</taxon>
        <taxon>Prorocentrum</taxon>
    </lineage>
</organism>
<feature type="compositionally biased region" description="Polar residues" evidence="2">
    <location>
        <begin position="194"/>
        <end position="203"/>
    </location>
</feature>
<evidence type="ECO:0000313" key="3">
    <source>
        <dbReference type="EMBL" id="CAK0795434.1"/>
    </source>
</evidence>
<accession>A0ABN9PQM9</accession>
<sequence>MARRTVTHRTLVCGLRAAACDPAPGSGGAGPDGAIGESPYGALLFHHHGWAKDRARRQKPCYIPFDFDSELEAAIESSDKEKTYEFPDGDITIGSERFGYPEVLFQPKFVGKDGSGIHDTTFQSSMKCDVGFRADMCANVVLSGFPTMFPGIDERVTEEPTAFAPSTMRIKLVAPFARKYLVWIGHPKGSTTSRAPQLYSGNVSEGLPSADFRSQAS</sequence>
<feature type="region of interest" description="Disordered" evidence="2">
    <location>
        <begin position="194"/>
        <end position="217"/>
    </location>
</feature>
<dbReference type="InterPro" id="IPR004000">
    <property type="entry name" value="Actin"/>
</dbReference>
<keyword evidence="4" id="KW-1185">Reference proteome</keyword>
<reference evidence="3" key="1">
    <citation type="submission" date="2023-10" db="EMBL/GenBank/DDBJ databases">
        <authorList>
            <person name="Chen Y."/>
            <person name="Shah S."/>
            <person name="Dougan E. K."/>
            <person name="Thang M."/>
            <person name="Chan C."/>
        </authorList>
    </citation>
    <scope>NUCLEOTIDE SEQUENCE [LARGE SCALE GENOMIC DNA]</scope>
</reference>
<dbReference type="Pfam" id="PF00022">
    <property type="entry name" value="Actin"/>
    <property type="match status" value="1"/>
</dbReference>
<protein>
    <submittedName>
        <fullName evidence="3">Uncharacterized protein</fullName>
    </submittedName>
</protein>
<dbReference type="PANTHER" id="PTHR11937">
    <property type="entry name" value="ACTIN"/>
    <property type="match status" value="1"/>
</dbReference>
<dbReference type="Gene3D" id="3.30.420.40">
    <property type="match status" value="1"/>
</dbReference>
<comment type="caution">
    <text evidence="3">The sequence shown here is derived from an EMBL/GenBank/DDBJ whole genome shotgun (WGS) entry which is preliminary data.</text>
</comment>
<evidence type="ECO:0000256" key="2">
    <source>
        <dbReference type="SAM" id="MobiDB-lite"/>
    </source>
</evidence>
<dbReference type="EMBL" id="CAUYUJ010001336">
    <property type="protein sequence ID" value="CAK0795434.1"/>
    <property type="molecule type" value="Genomic_DNA"/>
</dbReference>
<dbReference type="SUPFAM" id="SSF53067">
    <property type="entry name" value="Actin-like ATPase domain"/>
    <property type="match status" value="1"/>
</dbReference>
<name>A0ABN9PQM9_9DINO</name>
<gene>
    <name evidence="3" type="ORF">PCOR1329_LOCUS5114</name>
</gene>
<dbReference type="Proteomes" id="UP001189429">
    <property type="component" value="Unassembled WGS sequence"/>
</dbReference>
<evidence type="ECO:0000256" key="1">
    <source>
        <dbReference type="ARBA" id="ARBA00049360"/>
    </source>
</evidence>
<comment type="catalytic activity">
    <reaction evidence="1">
        <text>ATP + H2O = ADP + phosphate + H(+)</text>
        <dbReference type="Rhea" id="RHEA:13065"/>
        <dbReference type="ChEBI" id="CHEBI:15377"/>
        <dbReference type="ChEBI" id="CHEBI:15378"/>
        <dbReference type="ChEBI" id="CHEBI:30616"/>
        <dbReference type="ChEBI" id="CHEBI:43474"/>
        <dbReference type="ChEBI" id="CHEBI:456216"/>
    </reaction>
</comment>
<evidence type="ECO:0000313" key="4">
    <source>
        <dbReference type="Proteomes" id="UP001189429"/>
    </source>
</evidence>
<dbReference type="InterPro" id="IPR043129">
    <property type="entry name" value="ATPase_NBD"/>
</dbReference>
<proteinExistence type="predicted"/>
<dbReference type="Gene3D" id="3.90.640.10">
    <property type="entry name" value="Actin, Chain A, domain 4"/>
    <property type="match status" value="1"/>
</dbReference>